<evidence type="ECO:0008006" key="4">
    <source>
        <dbReference type="Google" id="ProtNLM"/>
    </source>
</evidence>
<keyword evidence="1" id="KW-0732">Signal</keyword>
<organism evidence="2 3">
    <name type="scientific">Streptomyces virginiae</name>
    <name type="common">Streptomyces cinnamonensis</name>
    <dbReference type="NCBI Taxonomy" id="1961"/>
    <lineage>
        <taxon>Bacteria</taxon>
        <taxon>Bacillati</taxon>
        <taxon>Actinomycetota</taxon>
        <taxon>Actinomycetes</taxon>
        <taxon>Kitasatosporales</taxon>
        <taxon>Streptomycetaceae</taxon>
        <taxon>Streptomyces</taxon>
    </lineage>
</organism>
<dbReference type="EMBL" id="CP108090">
    <property type="protein sequence ID" value="WUQ13481.1"/>
    <property type="molecule type" value="Genomic_DNA"/>
</dbReference>
<feature type="signal peptide" evidence="1">
    <location>
        <begin position="1"/>
        <end position="33"/>
    </location>
</feature>
<sequence>MARTTIRAKLATVAATATLALGTGVLAAGPAQASDHTVEGCRSGEACIWPEGSPAAGVQPSLRFKNAGTYNLSNQENWHWVFNNQTSNWKFKLCTGWNGSGTCTNIPVDQWVAVNLTPINSVIVSP</sequence>
<evidence type="ECO:0000256" key="1">
    <source>
        <dbReference type="SAM" id="SignalP"/>
    </source>
</evidence>
<evidence type="ECO:0000313" key="3">
    <source>
        <dbReference type="Proteomes" id="UP001432039"/>
    </source>
</evidence>
<gene>
    <name evidence="2" type="ORF">OG517_19675</name>
</gene>
<evidence type="ECO:0000313" key="2">
    <source>
        <dbReference type="EMBL" id="WUQ13481.1"/>
    </source>
</evidence>
<reference evidence="2" key="1">
    <citation type="submission" date="2022-10" db="EMBL/GenBank/DDBJ databases">
        <title>The complete genomes of actinobacterial strains from the NBC collection.</title>
        <authorList>
            <person name="Joergensen T.S."/>
            <person name="Alvarez Arevalo M."/>
            <person name="Sterndorff E.B."/>
            <person name="Faurdal D."/>
            <person name="Vuksanovic O."/>
            <person name="Mourched A.-S."/>
            <person name="Charusanti P."/>
            <person name="Shaw S."/>
            <person name="Blin K."/>
            <person name="Weber T."/>
        </authorList>
    </citation>
    <scope>NUCLEOTIDE SEQUENCE</scope>
    <source>
        <strain evidence="2">NBC_00248</strain>
    </source>
</reference>
<protein>
    <recommendedName>
        <fullName evidence="4">Peptidase inhibitor family I36</fullName>
    </recommendedName>
</protein>
<feature type="chain" id="PRO_5047471566" description="Peptidase inhibitor family I36" evidence="1">
    <location>
        <begin position="34"/>
        <end position="126"/>
    </location>
</feature>
<keyword evidence="3" id="KW-1185">Reference proteome</keyword>
<dbReference type="RefSeq" id="WP_328962446.1">
    <property type="nucleotide sequence ID" value="NZ_CP108090.1"/>
</dbReference>
<dbReference type="Proteomes" id="UP001432039">
    <property type="component" value="Chromosome"/>
</dbReference>
<proteinExistence type="predicted"/>
<name>A0ABZ1TEG8_STRVG</name>
<accession>A0ABZ1TEG8</accession>